<evidence type="ECO:0000256" key="10">
    <source>
        <dbReference type="HAMAP-Rule" id="MF_00952"/>
    </source>
</evidence>
<dbReference type="Proteomes" id="UP001431784">
    <property type="component" value="Unassembled WGS sequence"/>
</dbReference>
<dbReference type="InterPro" id="IPR013497">
    <property type="entry name" value="Topo_IA_cen"/>
</dbReference>
<evidence type="ECO:0000313" key="15">
    <source>
        <dbReference type="Proteomes" id="UP001431784"/>
    </source>
</evidence>
<keyword evidence="8 10" id="KW-0238">DNA-binding</keyword>
<evidence type="ECO:0000259" key="13">
    <source>
        <dbReference type="PROSITE" id="PS52039"/>
    </source>
</evidence>
<feature type="compositionally biased region" description="Basic residues" evidence="11">
    <location>
        <begin position="823"/>
        <end position="853"/>
    </location>
</feature>
<comment type="caution">
    <text evidence="10">Lacks conserved residue(s) required for the propagation of feature annotation.</text>
</comment>
<dbReference type="SMART" id="SM00493">
    <property type="entry name" value="TOPRIM"/>
    <property type="match status" value="1"/>
</dbReference>
<dbReference type="InterPro" id="IPR013825">
    <property type="entry name" value="Topo_IA_cen_sub2"/>
</dbReference>
<feature type="site" description="Interaction with DNA" evidence="10">
    <location>
        <position position="146"/>
    </location>
</feature>
<keyword evidence="6" id="KW-0460">Magnesium</keyword>
<evidence type="ECO:0000256" key="11">
    <source>
        <dbReference type="SAM" id="MobiDB-lite"/>
    </source>
</evidence>
<dbReference type="PANTHER" id="PTHR42785:SF1">
    <property type="entry name" value="DNA TOPOISOMERASE"/>
    <property type="match status" value="1"/>
</dbReference>
<keyword evidence="7 10" id="KW-0799">Topoisomerase</keyword>
<dbReference type="InterPro" id="IPR013498">
    <property type="entry name" value="Topo_IA_Znf"/>
</dbReference>
<accession>A0ABT5T9K7</accession>
<dbReference type="InterPro" id="IPR028612">
    <property type="entry name" value="Topoisom_1_IA"/>
</dbReference>
<feature type="site" description="Interaction with DNA" evidence="10">
    <location>
        <position position="298"/>
    </location>
</feature>
<dbReference type="Pfam" id="PF13368">
    <property type="entry name" value="Toprim_C_rpt"/>
    <property type="match status" value="3"/>
</dbReference>
<evidence type="ECO:0000256" key="5">
    <source>
        <dbReference type="ARBA" id="ARBA00022833"/>
    </source>
</evidence>
<evidence type="ECO:0000256" key="8">
    <source>
        <dbReference type="ARBA" id="ARBA00023125"/>
    </source>
</evidence>
<evidence type="ECO:0000256" key="7">
    <source>
        <dbReference type="ARBA" id="ARBA00023029"/>
    </source>
</evidence>
<dbReference type="EC" id="5.6.2.1" evidence="10"/>
<evidence type="ECO:0000256" key="9">
    <source>
        <dbReference type="ARBA" id="ARBA00023235"/>
    </source>
</evidence>
<keyword evidence="4" id="KW-0863">Zinc-finger</keyword>
<dbReference type="InterPro" id="IPR023405">
    <property type="entry name" value="Topo_IA_core_domain"/>
</dbReference>
<dbReference type="Pfam" id="PF01751">
    <property type="entry name" value="Toprim"/>
    <property type="match status" value="1"/>
</dbReference>
<feature type="domain" description="Topo IA-type catalytic" evidence="13">
    <location>
        <begin position="132"/>
        <end position="558"/>
    </location>
</feature>
<keyword evidence="9 10" id="KW-0413">Isomerase</keyword>
<evidence type="ECO:0000256" key="6">
    <source>
        <dbReference type="ARBA" id="ARBA00022842"/>
    </source>
</evidence>
<feature type="domain" description="Toprim" evidence="12">
    <location>
        <begin position="1"/>
        <end position="116"/>
    </location>
</feature>
<evidence type="ECO:0000256" key="2">
    <source>
        <dbReference type="ARBA" id="ARBA00009446"/>
    </source>
</evidence>
<dbReference type="InterPro" id="IPR013826">
    <property type="entry name" value="Topo_IA_cen_sub3"/>
</dbReference>
<evidence type="ECO:0000256" key="1">
    <source>
        <dbReference type="ARBA" id="ARBA00000213"/>
    </source>
</evidence>
<feature type="site" description="Interaction with DNA" evidence="10">
    <location>
        <position position="142"/>
    </location>
</feature>
<dbReference type="Pfam" id="PF01396">
    <property type="entry name" value="Zn_ribbon_Top1"/>
    <property type="match status" value="1"/>
</dbReference>
<dbReference type="Pfam" id="PF01131">
    <property type="entry name" value="Topoisom_bac"/>
    <property type="match status" value="1"/>
</dbReference>
<dbReference type="InterPro" id="IPR006171">
    <property type="entry name" value="TOPRIM_dom"/>
</dbReference>
<dbReference type="InterPro" id="IPR005733">
    <property type="entry name" value="TopoI_bac-type"/>
</dbReference>
<keyword evidence="3" id="KW-0479">Metal-binding</keyword>
<dbReference type="SMART" id="SM00436">
    <property type="entry name" value="TOP1Bc"/>
    <property type="match status" value="1"/>
</dbReference>
<comment type="subunit">
    <text evidence="10">Monomer.</text>
</comment>
<evidence type="ECO:0000259" key="12">
    <source>
        <dbReference type="PROSITE" id="PS50880"/>
    </source>
</evidence>
<dbReference type="PRINTS" id="PR00417">
    <property type="entry name" value="PRTPISMRASEI"/>
</dbReference>
<dbReference type="NCBIfam" id="TIGR01051">
    <property type="entry name" value="topA_bact"/>
    <property type="match status" value="1"/>
</dbReference>
<dbReference type="CDD" id="cd00186">
    <property type="entry name" value="TOP1Ac"/>
    <property type="match status" value="1"/>
</dbReference>
<comment type="similarity">
    <text evidence="2 10">Belongs to the type IA topoisomerase family.</text>
</comment>
<dbReference type="PROSITE" id="PS00396">
    <property type="entry name" value="TOPO_IA_1"/>
    <property type="match status" value="1"/>
</dbReference>
<dbReference type="SMART" id="SM00437">
    <property type="entry name" value="TOP1Ac"/>
    <property type="match status" value="1"/>
</dbReference>
<feature type="active site" description="O-(5'-phospho-DNA)-tyrosine intermediate" evidence="10">
    <location>
        <position position="296"/>
    </location>
</feature>
<dbReference type="PROSITE" id="PS50880">
    <property type="entry name" value="TOPRIM"/>
    <property type="match status" value="1"/>
</dbReference>
<keyword evidence="15" id="KW-1185">Reference proteome</keyword>
<dbReference type="Gene3D" id="2.70.20.10">
    <property type="entry name" value="Topoisomerase I, domain 3"/>
    <property type="match status" value="1"/>
</dbReference>
<evidence type="ECO:0000256" key="3">
    <source>
        <dbReference type="ARBA" id="ARBA00022723"/>
    </source>
</evidence>
<dbReference type="SUPFAM" id="SSF57783">
    <property type="entry name" value="Zinc beta-ribbon"/>
    <property type="match status" value="1"/>
</dbReference>
<dbReference type="RefSeq" id="WP_274352477.1">
    <property type="nucleotide sequence ID" value="NZ_JAQZSM010000010.1"/>
</dbReference>
<feature type="site" description="Interaction with DNA" evidence="10">
    <location>
        <position position="490"/>
    </location>
</feature>
<comment type="function">
    <text evidence="10">Releases the supercoiling and torsional tension of DNA, which is introduced during the DNA replication and transcription, by transiently cleaving and rejoining one strand of the DNA duplex. Introduces a single-strand break via transesterification at a target site in duplex DNA. The scissile phosphodiester is attacked by the catalytic tyrosine of the enzyme, resulting in the formation of a DNA-(5'-phosphotyrosyl)-enzyme intermediate and the expulsion of a 3'-OH DNA strand. The free DNA strand then undergoes passage around the unbroken strand, thus removing DNA supercoils. Finally, in the religation step, the DNA 3'-OH attacks the covalent intermediate to expel the active-site tyrosine and restore the DNA phosphodiester backbone.</text>
</comment>
<dbReference type="InterPro" id="IPR003601">
    <property type="entry name" value="Topo_IA_2"/>
</dbReference>
<dbReference type="InterPro" id="IPR023406">
    <property type="entry name" value="Topo_IA_AS"/>
</dbReference>
<reference evidence="14" key="1">
    <citation type="submission" date="2023-02" db="EMBL/GenBank/DDBJ databases">
        <title>Description of Roseinatronobacter alkalisoli sp. nov., an alkaliphilic bacerium isolated from soda soil.</title>
        <authorList>
            <person name="Wei W."/>
        </authorList>
    </citation>
    <scope>NUCLEOTIDE SEQUENCE</scope>
    <source>
        <strain evidence="14">HJB301</strain>
    </source>
</reference>
<feature type="site" description="Interaction with DNA" evidence="10">
    <location>
        <position position="158"/>
    </location>
</feature>
<feature type="site" description="Interaction with DNA" evidence="10">
    <location>
        <position position="143"/>
    </location>
</feature>
<feature type="region of interest" description="Interaction with DNA" evidence="10">
    <location>
        <begin position="166"/>
        <end position="171"/>
    </location>
</feature>
<dbReference type="Gene3D" id="3.30.65.10">
    <property type="entry name" value="Bacterial Topoisomerase I, domain 1"/>
    <property type="match status" value="1"/>
</dbReference>
<feature type="region of interest" description="Disordered" evidence="11">
    <location>
        <begin position="437"/>
        <end position="458"/>
    </location>
</feature>
<dbReference type="HAMAP" id="MF_00952">
    <property type="entry name" value="Topoisom_1_prok"/>
    <property type="match status" value="1"/>
</dbReference>
<comment type="catalytic activity">
    <reaction evidence="1 10">
        <text>ATP-independent breakage of single-stranded DNA, followed by passage and rejoining.</text>
        <dbReference type="EC" id="5.6.2.1"/>
    </reaction>
</comment>
<dbReference type="PROSITE" id="PS52039">
    <property type="entry name" value="TOPO_IA_2"/>
    <property type="match status" value="1"/>
</dbReference>
<protein>
    <recommendedName>
        <fullName evidence="10">DNA topoisomerase 1</fullName>
        <ecNumber evidence="10">5.6.2.1</ecNumber>
    </recommendedName>
    <alternativeName>
        <fullName evidence="10">DNA topoisomerase I</fullName>
    </alternativeName>
</protein>
<dbReference type="InterPro" id="IPR025589">
    <property type="entry name" value="Toprim_C_rpt"/>
</dbReference>
<gene>
    <name evidence="10 14" type="primary">topA</name>
    <name evidence="14" type="ORF">PUT78_11865</name>
</gene>
<dbReference type="InterPro" id="IPR000380">
    <property type="entry name" value="Topo_IA"/>
</dbReference>
<sequence length="859" mass="94984">MAVVVVESPAKAKTINKYLGPGFTVLASYGHVRDLPPKDGSVDPEHDFDMKWEVASDSRKHVKAIAEALKTDNELILATDPDREGEAISWHLTEALEKSRAIKKTTSVKRVVFNAITKTAVTEAMKNPREVDMPLVRAYLARRALDYLVGFNLSPVLWRKLPGAKSAGRVQSVCLRLIVEREMEIEAFRSQEYWSVTAGLTTPRGQDFSAKLISLAGKRLDKFDLATSEAAEIAVQAVQSRDLTVTSVEAKPGSRNPSAPFMTSTLQQEASRKFGMGAKHCMSTAQRLYEAGHITYMRTDGIDMAPEAVMATRDVIKDRFGTEYVPKSPRMYKNKAKNAQEAHECIRPTDMSISPDRLKIADADQRKLYDLIWKRTIACQMEAARLERTTVDIGSRDEQVGLRATGQVVLFDGFLKVYEEGRDDVVDDDDKRLPQLAQGDSLGKRSVTPEQHFTQPPPRYTEATLVKRMEELGIGRPSTYASIVTTIQDRGYVIKDKNRLIAQDKGRLVTIFLVNYFKRYLEYDFTAALEEQLDDVSAGERDYKEVLSRFWRDFSAAIAETSELRITEVLEKIDEVLAPHLYPLREDGSDPRSCPKCGSGRLNLKTARSGGAFIGCNNYPECRYTRPLAGEDDGNAELSGDGKLLGHDAGDPISLRTGRFGPYVQRGEATTDIPKPPRASLPKGWEVDSIDLERALMLLALPRPVGPHPEDGELIEAGIGRYGPFVKHGKKYANLPEVDEVFTIGMNRAVEVLAAKQTRGRTAAEPLKTLGAHPDGGELAVMKGRYGPYVKWDKVNATLPKDMDPDTITFDQAVELVNAKATAKPKARKAAASKKAPAKKPAAKKASPKKKSAKSSSTA</sequence>
<evidence type="ECO:0000313" key="14">
    <source>
        <dbReference type="EMBL" id="MDD7971798.1"/>
    </source>
</evidence>
<dbReference type="SUPFAM" id="SSF56712">
    <property type="entry name" value="Prokaryotic type I DNA topoisomerase"/>
    <property type="match status" value="1"/>
</dbReference>
<dbReference type="InterPro" id="IPR013824">
    <property type="entry name" value="Topo_IA_cen_sub1"/>
</dbReference>
<dbReference type="Gene3D" id="3.40.50.140">
    <property type="match status" value="1"/>
</dbReference>
<dbReference type="EMBL" id="JAQZSM010000010">
    <property type="protein sequence ID" value="MDD7971798.1"/>
    <property type="molecule type" value="Genomic_DNA"/>
</dbReference>
<dbReference type="Gene3D" id="1.10.290.10">
    <property type="entry name" value="Topoisomerase I, domain 4"/>
    <property type="match status" value="1"/>
</dbReference>
<dbReference type="InterPro" id="IPR034149">
    <property type="entry name" value="TOPRIM_TopoI"/>
</dbReference>
<dbReference type="GO" id="GO:0003917">
    <property type="term" value="F:DNA topoisomerase type I (single strand cut, ATP-independent) activity"/>
    <property type="evidence" value="ECO:0007669"/>
    <property type="project" value="UniProtKB-EC"/>
</dbReference>
<keyword evidence="5" id="KW-0862">Zinc</keyword>
<evidence type="ECO:0000256" key="4">
    <source>
        <dbReference type="ARBA" id="ARBA00022771"/>
    </source>
</evidence>
<dbReference type="InterPro" id="IPR003602">
    <property type="entry name" value="Topo_IA_DNA-bd_dom"/>
</dbReference>
<organism evidence="14 15">
    <name type="scientific">Roseinatronobacter alkalisoli</name>
    <dbReference type="NCBI Taxonomy" id="3028235"/>
    <lineage>
        <taxon>Bacteria</taxon>
        <taxon>Pseudomonadati</taxon>
        <taxon>Pseudomonadota</taxon>
        <taxon>Alphaproteobacteria</taxon>
        <taxon>Rhodobacterales</taxon>
        <taxon>Paracoccaceae</taxon>
        <taxon>Roseinatronobacter</taxon>
    </lineage>
</organism>
<name>A0ABT5T9K7_9RHOB</name>
<feature type="region of interest" description="Disordered" evidence="11">
    <location>
        <begin position="821"/>
        <end position="859"/>
    </location>
</feature>
<dbReference type="PANTHER" id="PTHR42785">
    <property type="entry name" value="DNA TOPOISOMERASE, TYPE IA, CORE"/>
    <property type="match status" value="1"/>
</dbReference>
<comment type="caution">
    <text evidence="14">The sequence shown here is derived from an EMBL/GenBank/DDBJ whole genome shotgun (WGS) entry which is preliminary data.</text>
</comment>
<feature type="site" description="Interaction with DNA" evidence="10">
    <location>
        <position position="31"/>
    </location>
</feature>
<dbReference type="CDD" id="cd03363">
    <property type="entry name" value="TOPRIM_TopoIA_TopoI"/>
    <property type="match status" value="1"/>
</dbReference>
<dbReference type="Gene3D" id="1.10.460.10">
    <property type="entry name" value="Topoisomerase I, domain 2"/>
    <property type="match status" value="1"/>
</dbReference>
<proteinExistence type="inferred from homology"/>